<dbReference type="AlphaFoldDB" id="A0A382M1K3"/>
<gene>
    <name evidence="6" type="ORF">METZ01_LOCUS294401</name>
</gene>
<feature type="domain" description="CBS" evidence="4">
    <location>
        <begin position="214"/>
        <end position="272"/>
    </location>
</feature>
<dbReference type="InterPro" id="IPR000644">
    <property type="entry name" value="CBS_dom"/>
</dbReference>
<dbReference type="InterPro" id="IPR001347">
    <property type="entry name" value="SIS_dom"/>
</dbReference>
<dbReference type="CDD" id="cd04604">
    <property type="entry name" value="CBS_pair_SIS_assoc"/>
    <property type="match status" value="1"/>
</dbReference>
<dbReference type="Pfam" id="PF00571">
    <property type="entry name" value="CBS"/>
    <property type="match status" value="2"/>
</dbReference>
<evidence type="ECO:0000259" key="5">
    <source>
        <dbReference type="PROSITE" id="PS51464"/>
    </source>
</evidence>
<proteinExistence type="inferred from homology"/>
<dbReference type="GO" id="GO:0016853">
    <property type="term" value="F:isomerase activity"/>
    <property type="evidence" value="ECO:0007669"/>
    <property type="project" value="InterPro"/>
</dbReference>
<organism evidence="6">
    <name type="scientific">marine metagenome</name>
    <dbReference type="NCBI Taxonomy" id="408172"/>
    <lineage>
        <taxon>unclassified sequences</taxon>
        <taxon>metagenomes</taxon>
        <taxon>ecological metagenomes</taxon>
    </lineage>
</organism>
<reference evidence="6" key="1">
    <citation type="submission" date="2018-05" db="EMBL/GenBank/DDBJ databases">
        <authorList>
            <person name="Lanie J.A."/>
            <person name="Ng W.-L."/>
            <person name="Kazmierczak K.M."/>
            <person name="Andrzejewski T.M."/>
            <person name="Davidsen T.M."/>
            <person name="Wayne K.J."/>
            <person name="Tettelin H."/>
            <person name="Glass J.I."/>
            <person name="Rusch D."/>
            <person name="Podicherti R."/>
            <person name="Tsui H.-C.T."/>
            <person name="Winkler M.E."/>
        </authorList>
    </citation>
    <scope>NUCLEOTIDE SEQUENCE</scope>
</reference>
<dbReference type="PANTHER" id="PTHR42745:SF1">
    <property type="entry name" value="ARABINOSE 5-PHOSPHATE ISOMERASE KDSD"/>
    <property type="match status" value="1"/>
</dbReference>
<dbReference type="InterPro" id="IPR046348">
    <property type="entry name" value="SIS_dom_sf"/>
</dbReference>
<evidence type="ECO:0000256" key="1">
    <source>
        <dbReference type="ARBA" id="ARBA00008165"/>
    </source>
</evidence>
<dbReference type="InterPro" id="IPR046342">
    <property type="entry name" value="CBS_dom_sf"/>
</dbReference>
<dbReference type="PROSITE" id="PS51464">
    <property type="entry name" value="SIS"/>
    <property type="match status" value="1"/>
</dbReference>
<feature type="domain" description="SIS" evidence="5">
    <location>
        <begin position="46"/>
        <end position="189"/>
    </location>
</feature>
<dbReference type="EMBL" id="UINC01089992">
    <property type="protein sequence ID" value="SVC41547.1"/>
    <property type="molecule type" value="Genomic_DNA"/>
</dbReference>
<sequence length="316" mass="33710">MTSAQKPSRDSRVEPDDLKVGCRVLEVEGKALLKLEESLGEGFVSAIEKLSCISGRIVVTGMGKSGHIARKLAATLASTGRPALFVHPAEASHGDLGMLTRQDAVLALSNSGETAELGDIVQYTRRFNIPLITIVGRENTSLGDKSDVTIVLPDCPEACPMGLAPTTSTTMALALGDAIAVALLERASFSSSNFQELHPGGHIGRRLISVNELMHTGESIPLVDGDMDVAEAILEMTAKAFGCVGVRDNMNQLIGIITDGDLRRHMADNLLSRKVKDVMTASPRVIRPNALAAEALWMMNENAITSLFVAKQGKIR</sequence>
<dbReference type="PIRSF" id="PIRSF004692">
    <property type="entry name" value="KdsD_KpsF"/>
    <property type="match status" value="1"/>
</dbReference>
<dbReference type="FunFam" id="3.40.50.10490:FF:000011">
    <property type="entry name" value="Arabinose 5-phosphate isomerase"/>
    <property type="match status" value="1"/>
</dbReference>
<accession>A0A382M1K3</accession>
<dbReference type="PANTHER" id="PTHR42745">
    <property type="match status" value="1"/>
</dbReference>
<dbReference type="Pfam" id="PF01380">
    <property type="entry name" value="SIS"/>
    <property type="match status" value="1"/>
</dbReference>
<dbReference type="GO" id="GO:1901135">
    <property type="term" value="P:carbohydrate derivative metabolic process"/>
    <property type="evidence" value="ECO:0007669"/>
    <property type="project" value="InterPro"/>
</dbReference>
<dbReference type="PROSITE" id="PS51371">
    <property type="entry name" value="CBS"/>
    <property type="match status" value="1"/>
</dbReference>
<dbReference type="Gene3D" id="3.40.50.10490">
    <property type="entry name" value="Glucose-6-phosphate isomerase like protein, domain 1"/>
    <property type="match status" value="1"/>
</dbReference>
<keyword evidence="3" id="KW-0129">CBS domain</keyword>
<evidence type="ECO:0000256" key="2">
    <source>
        <dbReference type="ARBA" id="ARBA00022737"/>
    </source>
</evidence>
<dbReference type="GO" id="GO:0097367">
    <property type="term" value="F:carbohydrate derivative binding"/>
    <property type="evidence" value="ECO:0007669"/>
    <property type="project" value="InterPro"/>
</dbReference>
<dbReference type="SUPFAM" id="SSF54631">
    <property type="entry name" value="CBS-domain pair"/>
    <property type="match status" value="1"/>
</dbReference>
<dbReference type="NCBIfam" id="TIGR00393">
    <property type="entry name" value="kpsF"/>
    <property type="match status" value="1"/>
</dbReference>
<evidence type="ECO:0000313" key="6">
    <source>
        <dbReference type="EMBL" id="SVC41547.1"/>
    </source>
</evidence>
<name>A0A382M1K3_9ZZZZ</name>
<feature type="non-terminal residue" evidence="6">
    <location>
        <position position="316"/>
    </location>
</feature>
<comment type="similarity">
    <text evidence="1">Belongs to the SIS family. GutQ/KpsF subfamily.</text>
</comment>
<protein>
    <recommendedName>
        <fullName evidence="7">SIS domain-containing protein</fullName>
    </recommendedName>
</protein>
<dbReference type="SUPFAM" id="SSF53697">
    <property type="entry name" value="SIS domain"/>
    <property type="match status" value="1"/>
</dbReference>
<dbReference type="GO" id="GO:0005975">
    <property type="term" value="P:carbohydrate metabolic process"/>
    <property type="evidence" value="ECO:0007669"/>
    <property type="project" value="InterPro"/>
</dbReference>
<dbReference type="CDD" id="cd05014">
    <property type="entry name" value="SIS_Kpsf"/>
    <property type="match status" value="1"/>
</dbReference>
<keyword evidence="2" id="KW-0677">Repeat</keyword>
<dbReference type="InterPro" id="IPR004800">
    <property type="entry name" value="KdsD/KpsF-type"/>
</dbReference>
<evidence type="ECO:0000256" key="3">
    <source>
        <dbReference type="ARBA" id="ARBA00023122"/>
    </source>
</evidence>
<dbReference type="InterPro" id="IPR050986">
    <property type="entry name" value="GutQ/KpsF_isomerases"/>
</dbReference>
<dbReference type="Gene3D" id="3.10.580.10">
    <property type="entry name" value="CBS-domain"/>
    <property type="match status" value="1"/>
</dbReference>
<evidence type="ECO:0000259" key="4">
    <source>
        <dbReference type="PROSITE" id="PS51371"/>
    </source>
</evidence>
<evidence type="ECO:0008006" key="7">
    <source>
        <dbReference type="Google" id="ProtNLM"/>
    </source>
</evidence>
<dbReference type="InterPro" id="IPR035474">
    <property type="entry name" value="SIS_Kpsf"/>
</dbReference>